<keyword evidence="3" id="KW-1185">Reference proteome</keyword>
<feature type="transmembrane region" description="Helical" evidence="1">
    <location>
        <begin position="114"/>
        <end position="136"/>
    </location>
</feature>
<dbReference type="OrthoDB" id="7188807at2"/>
<dbReference type="RefSeq" id="WP_147160532.1">
    <property type="nucleotide sequence ID" value="NZ_BJYR01000020.1"/>
</dbReference>
<protein>
    <submittedName>
        <fullName evidence="2">Uncharacterized protein</fullName>
    </submittedName>
</protein>
<evidence type="ECO:0000256" key="1">
    <source>
        <dbReference type="SAM" id="Phobius"/>
    </source>
</evidence>
<evidence type="ECO:0000313" key="3">
    <source>
        <dbReference type="Proteomes" id="UP000321464"/>
    </source>
</evidence>
<comment type="caution">
    <text evidence="2">The sequence shown here is derived from an EMBL/GenBank/DDBJ whole genome shotgun (WGS) entry which is preliminary data.</text>
</comment>
<dbReference type="AlphaFoldDB" id="A0A512ANB1"/>
<organism evidence="2 3">
    <name type="scientific">Novosphingobium sediminis</name>
    <dbReference type="NCBI Taxonomy" id="707214"/>
    <lineage>
        <taxon>Bacteria</taxon>
        <taxon>Pseudomonadati</taxon>
        <taxon>Pseudomonadota</taxon>
        <taxon>Alphaproteobacteria</taxon>
        <taxon>Sphingomonadales</taxon>
        <taxon>Sphingomonadaceae</taxon>
        <taxon>Novosphingobium</taxon>
    </lineage>
</organism>
<keyword evidence="1" id="KW-1133">Transmembrane helix</keyword>
<proteinExistence type="predicted"/>
<keyword evidence="1" id="KW-0472">Membrane</keyword>
<reference evidence="2 3" key="1">
    <citation type="submission" date="2019-07" db="EMBL/GenBank/DDBJ databases">
        <title>Whole genome shotgun sequence of Novosphingobium sediminis NBRC 106119.</title>
        <authorList>
            <person name="Hosoyama A."/>
            <person name="Uohara A."/>
            <person name="Ohji S."/>
            <person name="Ichikawa N."/>
        </authorList>
    </citation>
    <scope>NUCLEOTIDE SEQUENCE [LARGE SCALE GENOMIC DNA]</scope>
    <source>
        <strain evidence="2 3">NBRC 106119</strain>
    </source>
</reference>
<keyword evidence="1" id="KW-0812">Transmembrane</keyword>
<accession>A0A512ANB1</accession>
<dbReference type="Proteomes" id="UP000321464">
    <property type="component" value="Unassembled WGS sequence"/>
</dbReference>
<feature type="transmembrane region" description="Helical" evidence="1">
    <location>
        <begin position="36"/>
        <end position="55"/>
    </location>
</feature>
<name>A0A512ANB1_9SPHN</name>
<dbReference type="EMBL" id="BJYR01000020">
    <property type="protein sequence ID" value="GEO01205.1"/>
    <property type="molecule type" value="Genomic_DNA"/>
</dbReference>
<gene>
    <name evidence="2" type="ORF">NSE01_30370</name>
</gene>
<sequence length="140" mass="14821">MYALHEGFESLAGHNQPPEPLPMMGEAAAPDIPREVGVMILGAYGAIISAFLLLFTRGLDATMMVVISGLYFAIYLAVPTAFFNTEGRSGQLSLRTFLADGLETWTGHVDGRGALIQILSIPVTIAVAVTAIGTAARIML</sequence>
<evidence type="ECO:0000313" key="2">
    <source>
        <dbReference type="EMBL" id="GEO01205.1"/>
    </source>
</evidence>
<feature type="transmembrane region" description="Helical" evidence="1">
    <location>
        <begin position="62"/>
        <end position="83"/>
    </location>
</feature>